<comment type="caution">
    <text evidence="2">The sequence shown here is derived from an EMBL/GenBank/DDBJ whole genome shotgun (WGS) entry which is preliminary data.</text>
</comment>
<feature type="signal peptide" evidence="1">
    <location>
        <begin position="1"/>
        <end position="18"/>
    </location>
</feature>
<dbReference type="EMBL" id="JADBJN010000004">
    <property type="protein sequence ID" value="KAG5667804.1"/>
    <property type="molecule type" value="Genomic_DNA"/>
</dbReference>
<evidence type="ECO:0000256" key="1">
    <source>
        <dbReference type="SAM" id="SignalP"/>
    </source>
</evidence>
<keyword evidence="3" id="KW-1185">Reference proteome</keyword>
<gene>
    <name evidence="2" type="ORF">PVAND_015773</name>
</gene>
<dbReference type="AlphaFoldDB" id="A0A9J6BD81"/>
<dbReference type="Proteomes" id="UP001107558">
    <property type="component" value="Chromosome 4"/>
</dbReference>
<sequence>MFRDILILYLTLFQLVYSAPKEEDYLSSFCKTYQQKYNKLILSYISDLEQFTSIVKDEISRSKIVENQIQIETQNERNFDIKNDAINEIYRKTFNIVDQLLMIFDGSSVDEILGYFYRGEKGTLPLTCIIQNNVLNNLKENYILGIKNYSE</sequence>
<organism evidence="2 3">
    <name type="scientific">Polypedilum vanderplanki</name>
    <name type="common">Sleeping chironomid midge</name>
    <dbReference type="NCBI Taxonomy" id="319348"/>
    <lineage>
        <taxon>Eukaryota</taxon>
        <taxon>Metazoa</taxon>
        <taxon>Ecdysozoa</taxon>
        <taxon>Arthropoda</taxon>
        <taxon>Hexapoda</taxon>
        <taxon>Insecta</taxon>
        <taxon>Pterygota</taxon>
        <taxon>Neoptera</taxon>
        <taxon>Endopterygota</taxon>
        <taxon>Diptera</taxon>
        <taxon>Nematocera</taxon>
        <taxon>Chironomoidea</taxon>
        <taxon>Chironomidae</taxon>
        <taxon>Chironominae</taxon>
        <taxon>Polypedilum</taxon>
        <taxon>Polypedilum</taxon>
    </lineage>
</organism>
<feature type="chain" id="PRO_5039912779" evidence="1">
    <location>
        <begin position="19"/>
        <end position="151"/>
    </location>
</feature>
<name>A0A9J6BD81_POLVA</name>
<proteinExistence type="predicted"/>
<keyword evidence="1" id="KW-0732">Signal</keyword>
<protein>
    <submittedName>
        <fullName evidence="2">Uncharacterized protein</fullName>
    </submittedName>
</protein>
<reference evidence="2" key="1">
    <citation type="submission" date="2021-03" db="EMBL/GenBank/DDBJ databases">
        <title>Chromosome level genome of the anhydrobiotic midge Polypedilum vanderplanki.</title>
        <authorList>
            <person name="Yoshida Y."/>
            <person name="Kikawada T."/>
            <person name="Gusev O."/>
        </authorList>
    </citation>
    <scope>NUCLEOTIDE SEQUENCE</scope>
    <source>
        <strain evidence="2">NIAS01</strain>
        <tissue evidence="2">Whole body or cell culture</tissue>
    </source>
</reference>
<accession>A0A9J6BD81</accession>
<evidence type="ECO:0000313" key="2">
    <source>
        <dbReference type="EMBL" id="KAG5667804.1"/>
    </source>
</evidence>
<evidence type="ECO:0000313" key="3">
    <source>
        <dbReference type="Proteomes" id="UP001107558"/>
    </source>
</evidence>